<feature type="compositionally biased region" description="Basic and acidic residues" evidence="1">
    <location>
        <begin position="78"/>
        <end position="100"/>
    </location>
</feature>
<keyword evidence="3" id="KW-1185">Reference proteome</keyword>
<evidence type="ECO:0000256" key="1">
    <source>
        <dbReference type="SAM" id="MobiDB-lite"/>
    </source>
</evidence>
<evidence type="ECO:0000313" key="2">
    <source>
        <dbReference type="EMBL" id="KAJ9148950.1"/>
    </source>
</evidence>
<comment type="caution">
    <text evidence="2">The sequence shown here is derived from an EMBL/GenBank/DDBJ whole genome shotgun (WGS) entry which is preliminary data.</text>
</comment>
<evidence type="ECO:0000313" key="3">
    <source>
        <dbReference type="Proteomes" id="UP001174694"/>
    </source>
</evidence>
<feature type="compositionally biased region" description="Polar residues" evidence="1">
    <location>
        <begin position="43"/>
        <end position="56"/>
    </location>
</feature>
<feature type="region of interest" description="Disordered" evidence="1">
    <location>
        <begin position="279"/>
        <end position="298"/>
    </location>
</feature>
<feature type="compositionally biased region" description="Basic and acidic residues" evidence="1">
    <location>
        <begin position="57"/>
        <end position="67"/>
    </location>
</feature>
<dbReference type="AlphaFoldDB" id="A0AA38RR52"/>
<feature type="region of interest" description="Disordered" evidence="1">
    <location>
        <begin position="1"/>
        <end position="208"/>
    </location>
</feature>
<name>A0AA38RR52_9PEZI</name>
<evidence type="ECO:0008006" key="4">
    <source>
        <dbReference type="Google" id="ProtNLM"/>
    </source>
</evidence>
<organism evidence="2 3">
    <name type="scientific">Pleurostoma richardsiae</name>
    <dbReference type="NCBI Taxonomy" id="41990"/>
    <lineage>
        <taxon>Eukaryota</taxon>
        <taxon>Fungi</taxon>
        <taxon>Dikarya</taxon>
        <taxon>Ascomycota</taxon>
        <taxon>Pezizomycotina</taxon>
        <taxon>Sordariomycetes</taxon>
        <taxon>Sordariomycetidae</taxon>
        <taxon>Calosphaeriales</taxon>
        <taxon>Pleurostomataceae</taxon>
        <taxon>Pleurostoma</taxon>
    </lineage>
</organism>
<gene>
    <name evidence="2" type="ORF">NKR23_g4676</name>
</gene>
<reference evidence="2" key="1">
    <citation type="submission" date="2022-07" db="EMBL/GenBank/DDBJ databases">
        <title>Fungi with potential for degradation of polypropylene.</title>
        <authorList>
            <person name="Gostincar C."/>
        </authorList>
    </citation>
    <scope>NUCLEOTIDE SEQUENCE</scope>
    <source>
        <strain evidence="2">EXF-13308</strain>
    </source>
</reference>
<feature type="compositionally biased region" description="Basic and acidic residues" evidence="1">
    <location>
        <begin position="151"/>
        <end position="171"/>
    </location>
</feature>
<accession>A0AA38RR52</accession>
<feature type="compositionally biased region" description="Polar residues" evidence="1">
    <location>
        <begin position="175"/>
        <end position="190"/>
    </location>
</feature>
<proteinExistence type="predicted"/>
<feature type="compositionally biased region" description="Low complexity" evidence="1">
    <location>
        <begin position="22"/>
        <end position="33"/>
    </location>
</feature>
<protein>
    <recommendedName>
        <fullName evidence="4">BTB domain-containing protein</fullName>
    </recommendedName>
</protein>
<dbReference type="Proteomes" id="UP001174694">
    <property type="component" value="Unassembled WGS sequence"/>
</dbReference>
<feature type="compositionally biased region" description="Basic and acidic residues" evidence="1">
    <location>
        <begin position="119"/>
        <end position="139"/>
    </location>
</feature>
<dbReference type="EMBL" id="JANBVO010000011">
    <property type="protein sequence ID" value="KAJ9148950.1"/>
    <property type="molecule type" value="Genomic_DNA"/>
</dbReference>
<feature type="compositionally biased region" description="Basic and acidic residues" evidence="1">
    <location>
        <begin position="241"/>
        <end position="253"/>
    </location>
</feature>
<sequence>MATEATPVVPEDTEQTELEVTGSPGSANSSSGSETYVEKTGNHKTAQDTSTIPEQSKLQHDPSKEIALRPTVAEDDASESRNIKVTEVNKIKEDANDTKPKRTVSLIDGVVSGHNGVMTERKDTMDASVDTKPKDKDGNEATTKSGTDIATEDKHEVITTGDKEQNVRNEDNVAGPSTTQHYTPSKNVTDVSDDDKGKGKGPATKSIFGGDAALSKMNRFDNPTLGRFLSPITTRPLISAKGDDQRHNTRADNPDVQDNVKTNTNIDRQIHELDGTSKSTTAQLIGGPSRVGTDTGTQDANTSFSQDSGDGEEVSVTMYQVTDINGDPATEDTPFENFRTWAAYILYCEQREQATLRFGTTINGHFTPSAILRVPRKLLVDNSQYFRSALTSPMFTESAGSTVNFEADPDIPHVNPENFIRLIGYLRSGCGLDQPGNEKEFHMVAAATSFQEAVAAYTLADFLVMDRARHALACSIRAGLAVLRARWPAKLAVEIGPDSPCGPASLEDVHAHEFVARDLLLGLDAMRRLPEGSRLVDVEDWIPVLVGVCPRELLDAVWDTVSLETREAIGQAALFSPRWD</sequence>
<feature type="region of interest" description="Disordered" evidence="1">
    <location>
        <begin position="239"/>
        <end position="260"/>
    </location>
</feature>